<feature type="domain" description="DUF5117" evidence="3">
    <location>
        <begin position="74"/>
        <end position="270"/>
    </location>
</feature>
<comment type="caution">
    <text evidence="4">The sequence shown here is derived from an EMBL/GenBank/DDBJ whole genome shotgun (WGS) entry which is preliminary data.</text>
</comment>
<feature type="region of interest" description="Disordered" evidence="1">
    <location>
        <begin position="778"/>
        <end position="828"/>
    </location>
</feature>
<organism evidence="4 5">
    <name type="scientific">Tautonia sociabilis</name>
    <dbReference type="NCBI Taxonomy" id="2080755"/>
    <lineage>
        <taxon>Bacteria</taxon>
        <taxon>Pseudomonadati</taxon>
        <taxon>Planctomycetota</taxon>
        <taxon>Planctomycetia</taxon>
        <taxon>Isosphaerales</taxon>
        <taxon>Isosphaeraceae</taxon>
        <taxon>Tautonia</taxon>
    </lineage>
</organism>
<dbReference type="CDD" id="cd04276">
    <property type="entry name" value="ZnMc_MMP_like_2"/>
    <property type="match status" value="1"/>
</dbReference>
<evidence type="ECO:0000259" key="2">
    <source>
        <dbReference type="Pfam" id="PF16313"/>
    </source>
</evidence>
<dbReference type="EMBL" id="RYZH01000031">
    <property type="protein sequence ID" value="RUL86499.1"/>
    <property type="molecule type" value="Genomic_DNA"/>
</dbReference>
<dbReference type="PANTHER" id="PTHR38478:SF1">
    <property type="entry name" value="ZINC DEPENDENT METALLOPROTEASE DOMAIN LIPOPROTEIN"/>
    <property type="match status" value="1"/>
</dbReference>
<dbReference type="AlphaFoldDB" id="A0A432MHU7"/>
<dbReference type="InterPro" id="IPR034032">
    <property type="entry name" value="Zn_MMP-like_bac"/>
</dbReference>
<gene>
    <name evidence="4" type="ORF">TsocGM_15875</name>
</gene>
<name>A0A432MHU7_9BACT</name>
<dbReference type="InterPro" id="IPR032534">
    <property type="entry name" value="EcxA_zinc-bd"/>
</dbReference>
<sequence>MIALPAAADETIAGPPTIAEATEGLARIDGFIPLYWDEVGGRLLAELARFDEEILYQVSLSSGVGSNPIGLDRGQLGESRVVVFRRIGPKVLMIERNTRFRALTGREAERRAVEDSFASSVLAGFEVEAAEGDRVLVEFSPFALRDAHGIAATLRRSDQGSYWLDVARSAIDLPRTRGFPKNTEIEALLTFATEGDPGRLLRETTPSPEAVSLRQRLSFIELPPIDGEGSYSPRRLDPRVGVFGIEFYDYAKPIDEPIETRWIARHRLEKADPAADRSEPVEPIVYYVDPGAPEPIRSALVEGASWWNEAFEAAGFINAFRVEVLPEDADPMDVRYNVINWVHRSTRGWSYGSSVIDPRTGEILKGHVTLGSLRVRQDYLIGTGLVPVLGADASAMGCECALMPSTEYLDDLDPAVDAEAMALARLRQLSAHEVGHTIGLAHNFAASTYGRESVMDYPAPLVRLTQSGGIDLSDAYAEGIGAYDTFAIRYAYTPFPPEADEEEELDRIIREGVAAGMLFLSDADARPAGAAHPLANLWDNGDDPVAMLRHELEVRRIGLERFGPANIDNGSPMAMLEAKLLPLYLHHRFQLQAAVKSVGGASYTYAVKDGDGTVPEPVVAIVPARRQREALDAVLATIDPETLVLPDRLLALIPPRPFGYQGGTAESFSGHTGPTFDPVAAASIAADLAVSGLLRRERAARLIDYHSRDESYPDFNEVVGALVDRAWRDGAPASGSVGAIRRAVQSLVVTRLMELADDDEAAPEVRATATEALRGILDRVDPDDGPDPAPRRAIRDDITRFLERPAPVRSRAEPPPAPPGDPIGSGRG</sequence>
<proteinExistence type="predicted"/>
<protein>
    <submittedName>
        <fullName evidence="4">DUF5117 domain-containing protein</fullName>
    </submittedName>
</protein>
<dbReference type="GO" id="GO:0008237">
    <property type="term" value="F:metallopeptidase activity"/>
    <property type="evidence" value="ECO:0007669"/>
    <property type="project" value="InterPro"/>
</dbReference>
<reference evidence="4 5" key="1">
    <citation type="submission" date="2018-12" db="EMBL/GenBank/DDBJ databases">
        <authorList>
            <person name="Toschakov S.V."/>
        </authorList>
    </citation>
    <scope>NUCLEOTIDE SEQUENCE [LARGE SCALE GENOMIC DNA]</scope>
    <source>
        <strain evidence="4 5">GM2012</strain>
    </source>
</reference>
<evidence type="ECO:0000259" key="3">
    <source>
        <dbReference type="Pfam" id="PF17148"/>
    </source>
</evidence>
<evidence type="ECO:0000256" key="1">
    <source>
        <dbReference type="SAM" id="MobiDB-lite"/>
    </source>
</evidence>
<dbReference type="Gene3D" id="3.40.390.10">
    <property type="entry name" value="Collagenase (Catalytic Domain)"/>
    <property type="match status" value="1"/>
</dbReference>
<dbReference type="OrthoDB" id="9776599at2"/>
<evidence type="ECO:0000313" key="5">
    <source>
        <dbReference type="Proteomes" id="UP000280296"/>
    </source>
</evidence>
<dbReference type="Pfam" id="PF17148">
    <property type="entry name" value="DUF5117"/>
    <property type="match status" value="1"/>
</dbReference>
<accession>A0A432MHU7</accession>
<dbReference type="SUPFAM" id="SSF55486">
    <property type="entry name" value="Metalloproteases ('zincins'), catalytic domain"/>
    <property type="match status" value="1"/>
</dbReference>
<dbReference type="InterPro" id="IPR033413">
    <property type="entry name" value="DUF5117"/>
</dbReference>
<dbReference type="Pfam" id="PF16313">
    <property type="entry name" value="DUF4953"/>
    <property type="match status" value="1"/>
</dbReference>
<feature type="domain" description="EcxA zinc-binding" evidence="2">
    <location>
        <begin position="417"/>
        <end position="729"/>
    </location>
</feature>
<dbReference type="PANTHER" id="PTHR38478">
    <property type="entry name" value="PEPTIDASE M1A AND M12B"/>
    <property type="match status" value="1"/>
</dbReference>
<feature type="compositionally biased region" description="Basic and acidic residues" evidence="1">
    <location>
        <begin position="789"/>
        <end position="803"/>
    </location>
</feature>
<evidence type="ECO:0000313" key="4">
    <source>
        <dbReference type="EMBL" id="RUL86499.1"/>
    </source>
</evidence>
<reference evidence="4 5" key="2">
    <citation type="submission" date="2019-01" db="EMBL/GenBank/DDBJ databases">
        <title>Tautonia sociabilis, a novel thermotolerant planctomycete of Isosphaeraceae family, isolated from a 4000 m deep subterranean habitat.</title>
        <authorList>
            <person name="Kovaleva O.L."/>
            <person name="Elcheninov A.G."/>
            <person name="Van Heerden E."/>
            <person name="Toshchakov S.V."/>
            <person name="Novikov A."/>
            <person name="Bonch-Osmolovskaya E.A."/>
            <person name="Kublanov I.V."/>
        </authorList>
    </citation>
    <scope>NUCLEOTIDE SEQUENCE [LARGE SCALE GENOMIC DNA]</scope>
    <source>
        <strain evidence="4 5">GM2012</strain>
    </source>
</reference>
<dbReference type="Proteomes" id="UP000280296">
    <property type="component" value="Unassembled WGS sequence"/>
</dbReference>
<keyword evidence="5" id="KW-1185">Reference proteome</keyword>
<dbReference type="InterPro" id="IPR024079">
    <property type="entry name" value="MetalloPept_cat_dom_sf"/>
</dbReference>